<evidence type="ECO:0000256" key="2">
    <source>
        <dbReference type="ARBA" id="ARBA00022691"/>
    </source>
</evidence>
<dbReference type="Proteomes" id="UP000515220">
    <property type="component" value="Chromosome"/>
</dbReference>
<dbReference type="InterPro" id="IPR058240">
    <property type="entry name" value="rSAM_sf"/>
</dbReference>
<accession>A0A6S6PKB3</accession>
<keyword evidence="2 9" id="KW-0949">S-adenosyl-L-methionine</keyword>
<feature type="binding site" evidence="9">
    <location>
        <position position="211"/>
    </location>
    <ligand>
        <name>substrate</name>
    </ligand>
</feature>
<comment type="similarity">
    <text evidence="9">Belongs to the radical SAM superfamily. 7-carboxy-7-deazaguanine synthase family.</text>
</comment>
<dbReference type="PIRSF" id="PIRSF000370">
    <property type="entry name" value="QueE"/>
    <property type="match status" value="1"/>
</dbReference>
<dbReference type="PROSITE" id="PS51918">
    <property type="entry name" value="RADICAL_SAM"/>
    <property type="match status" value="1"/>
</dbReference>
<evidence type="ECO:0000256" key="8">
    <source>
        <dbReference type="ARBA" id="ARBA00023239"/>
    </source>
</evidence>
<feature type="binding site" evidence="9">
    <location>
        <begin position="174"/>
        <end position="177"/>
    </location>
    <ligand>
        <name>S-adenosyl-L-methionine</name>
        <dbReference type="ChEBI" id="CHEBI:59789"/>
    </ligand>
</feature>
<feature type="binding site" evidence="9">
    <location>
        <begin position="48"/>
        <end position="50"/>
    </location>
    <ligand>
        <name>S-adenosyl-L-methionine</name>
        <dbReference type="ChEBI" id="CHEBI:59789"/>
    </ligand>
</feature>
<dbReference type="InterPro" id="IPR030977">
    <property type="entry name" value="QueE_Cx14CxxC"/>
</dbReference>
<dbReference type="GO" id="GO:0051539">
    <property type="term" value="F:4 iron, 4 sulfur cluster binding"/>
    <property type="evidence" value="ECO:0007669"/>
    <property type="project" value="UniProtKB-UniRule"/>
</dbReference>
<comment type="subunit">
    <text evidence="9">Homodimer.</text>
</comment>
<comment type="function">
    <text evidence="9">Catalyzes the complex heterocyclic radical-mediated conversion of 6-carboxy-5,6,7,8-tetrahydropterin (CPH4) to 7-carboxy-7-deazaguanine (CDG), a step common to the biosynthetic pathways of all 7-deazapurine-containing compounds.</text>
</comment>
<dbReference type="NCBIfam" id="TIGR04508">
    <property type="entry name" value="queE_Cx14CxxC"/>
    <property type="match status" value="1"/>
</dbReference>
<feature type="domain" description="Radical SAM core" evidence="10">
    <location>
        <begin position="18"/>
        <end position="211"/>
    </location>
</feature>
<evidence type="ECO:0000256" key="1">
    <source>
        <dbReference type="ARBA" id="ARBA00022485"/>
    </source>
</evidence>
<evidence type="ECO:0000256" key="5">
    <source>
        <dbReference type="ARBA" id="ARBA00022842"/>
    </source>
</evidence>
<protein>
    <recommendedName>
        <fullName evidence="9">7-carboxy-7-deazaguanine synthase</fullName>
        <shortName evidence="9">CDG synthase</shortName>
        <ecNumber evidence="9">4.3.99.3</ecNumber>
    </recommendedName>
    <alternativeName>
        <fullName evidence="9">Queuosine biosynthesis protein QueE</fullName>
    </alternativeName>
</protein>
<feature type="binding site" evidence="9">
    <location>
        <begin position="12"/>
        <end position="14"/>
    </location>
    <ligand>
        <name>substrate</name>
    </ligand>
</feature>
<dbReference type="UniPathway" id="UPA00391"/>
<evidence type="ECO:0000313" key="12">
    <source>
        <dbReference type="Proteomes" id="UP000515220"/>
    </source>
</evidence>
<evidence type="ECO:0000256" key="3">
    <source>
        <dbReference type="ARBA" id="ARBA00022723"/>
    </source>
</evidence>
<feature type="binding site" evidence="9">
    <location>
        <position position="91"/>
    </location>
    <ligand>
        <name>substrate</name>
    </ligand>
</feature>
<dbReference type="Gene3D" id="3.20.20.70">
    <property type="entry name" value="Aldolase class I"/>
    <property type="match status" value="1"/>
</dbReference>
<dbReference type="InterPro" id="IPR013785">
    <property type="entry name" value="Aldolase_TIM"/>
</dbReference>
<evidence type="ECO:0000256" key="7">
    <source>
        <dbReference type="ARBA" id="ARBA00023014"/>
    </source>
</evidence>
<keyword evidence="6 9" id="KW-0408">Iron</keyword>
<dbReference type="InterPro" id="IPR007197">
    <property type="entry name" value="rSAM"/>
</dbReference>
<name>A0A6S6PKB3_ACEAC</name>
<evidence type="ECO:0000313" key="11">
    <source>
        <dbReference type="EMBL" id="BCI65664.1"/>
    </source>
</evidence>
<comment type="cofactor">
    <cofactor evidence="9">
        <name>[4Fe-4S] cluster</name>
        <dbReference type="ChEBI" id="CHEBI:49883"/>
    </cofactor>
    <text evidence="9">Binds 1 [4Fe-4S] cluster. The cluster is coordinated with 3 cysteines and an exchangeable S-adenosyl-L-methionine.</text>
</comment>
<dbReference type="EMBL" id="AP023326">
    <property type="protein sequence ID" value="BCI65664.1"/>
    <property type="molecule type" value="Genomic_DNA"/>
</dbReference>
<sequence length="211" mass="23347">MSYAVKELFHTLQGEGGQTGRPAVFCRFSGCNLWTGREADREKAICRFCDTDFIGTDGEGGGRFADAAALAKAIAETWALPEHDQRFVVFTGGEPLLQLDKALIDAVHQEGFMIAVESNGTIAAPEGIDWLCISPKAGSEWIQKSGHELKLVYPQPELDPADMTTLDFRQFWLQPMDGPDRVANTDAVVRYCLAHPRWRLSLQTHKLIGIP</sequence>
<dbReference type="SUPFAM" id="SSF102114">
    <property type="entry name" value="Radical SAM enzymes"/>
    <property type="match status" value="1"/>
</dbReference>
<feature type="binding site" evidence="9">
    <location>
        <position position="46"/>
    </location>
    <ligand>
        <name>[4Fe-4S] cluster</name>
        <dbReference type="ChEBI" id="CHEBI:49883"/>
        <note>4Fe-4S-S-AdoMet</note>
    </ligand>
</feature>
<comment type="pathway">
    <text evidence="9">Purine metabolism; 7-cyano-7-deazaguanine biosynthesis.</text>
</comment>
<comment type="cofactor">
    <cofactor evidence="9">
        <name>Mg(2+)</name>
        <dbReference type="ChEBI" id="CHEBI:18420"/>
    </cofactor>
</comment>
<evidence type="ECO:0000256" key="6">
    <source>
        <dbReference type="ARBA" id="ARBA00023004"/>
    </source>
</evidence>
<dbReference type="HAMAP" id="MF_00917">
    <property type="entry name" value="QueE"/>
    <property type="match status" value="1"/>
</dbReference>
<feature type="binding site" evidence="9">
    <location>
        <begin position="134"/>
        <end position="136"/>
    </location>
    <ligand>
        <name>S-adenosyl-L-methionine</name>
        <dbReference type="ChEBI" id="CHEBI:59789"/>
    </ligand>
</feature>
<proteinExistence type="inferred from homology"/>
<comment type="catalytic activity">
    <reaction evidence="9">
        <text>6-carboxy-5,6,7,8-tetrahydropterin + H(+) = 7-carboxy-7-carbaguanine + NH4(+)</text>
        <dbReference type="Rhea" id="RHEA:27974"/>
        <dbReference type="ChEBI" id="CHEBI:15378"/>
        <dbReference type="ChEBI" id="CHEBI:28938"/>
        <dbReference type="ChEBI" id="CHEBI:61032"/>
        <dbReference type="ChEBI" id="CHEBI:61036"/>
        <dbReference type="EC" id="4.3.99.3"/>
    </reaction>
</comment>
<dbReference type="GO" id="GO:0016840">
    <property type="term" value="F:carbon-nitrogen lyase activity"/>
    <property type="evidence" value="ECO:0007669"/>
    <property type="project" value="UniProtKB-UniRule"/>
</dbReference>
<organism evidence="11 12">
    <name type="scientific">Acetobacter aceti</name>
    <dbReference type="NCBI Taxonomy" id="435"/>
    <lineage>
        <taxon>Bacteria</taxon>
        <taxon>Pseudomonadati</taxon>
        <taxon>Pseudomonadota</taxon>
        <taxon>Alphaproteobacteria</taxon>
        <taxon>Acetobacterales</taxon>
        <taxon>Acetobacteraceae</taxon>
        <taxon>Acetobacter</taxon>
        <taxon>Acetobacter subgen. Acetobacter</taxon>
    </lineage>
</organism>
<keyword evidence="1 9" id="KW-0004">4Fe-4S</keyword>
<feature type="binding site" evidence="9">
    <location>
        <position position="49"/>
    </location>
    <ligand>
        <name>[4Fe-4S] cluster</name>
        <dbReference type="ChEBI" id="CHEBI:49883"/>
        <note>4Fe-4S-S-AdoMet</note>
    </ligand>
</feature>
<feature type="binding site" evidence="9">
    <location>
        <position position="51"/>
    </location>
    <ligand>
        <name>Mg(2+)</name>
        <dbReference type="ChEBI" id="CHEBI:18420"/>
    </ligand>
</feature>
<evidence type="ECO:0000256" key="9">
    <source>
        <dbReference type="HAMAP-Rule" id="MF_00917"/>
    </source>
</evidence>
<dbReference type="GO" id="GO:0000287">
    <property type="term" value="F:magnesium ion binding"/>
    <property type="evidence" value="ECO:0007669"/>
    <property type="project" value="UniProtKB-UniRule"/>
</dbReference>
<reference evidence="11 12" key="1">
    <citation type="submission" date="2020-07" db="EMBL/GenBank/DDBJ databases">
        <title>Complete Genome Sequence of an acetic acid bacterium, Acetobacter aceti JCM20276.</title>
        <authorList>
            <person name="Hirose Y."/>
            <person name="Mihara H."/>
        </authorList>
    </citation>
    <scope>NUCLEOTIDE SEQUENCE [LARGE SCALE GENOMIC DNA]</scope>
    <source>
        <strain evidence="11 12">JCM20276</strain>
    </source>
</reference>
<dbReference type="InterPro" id="IPR024924">
    <property type="entry name" value="7-CO-7-deazaguanine_synth-like"/>
</dbReference>
<evidence type="ECO:0000259" key="10">
    <source>
        <dbReference type="PROSITE" id="PS51918"/>
    </source>
</evidence>
<dbReference type="AlphaFoldDB" id="A0A6S6PKB3"/>
<dbReference type="SFLD" id="SFLDF00376">
    <property type="entry name" value="7-carboxy-7-deazaguanine_synth"/>
    <property type="match status" value="1"/>
</dbReference>
<comment type="cofactor">
    <cofactor evidence="9">
        <name>S-adenosyl-L-methionine</name>
        <dbReference type="ChEBI" id="CHEBI:59789"/>
    </cofactor>
    <text evidence="9">Binds 1 S-adenosyl-L-methionine per subunit.</text>
</comment>
<feature type="binding site" evidence="9">
    <location>
        <position position="31"/>
    </location>
    <ligand>
        <name>[4Fe-4S] cluster</name>
        <dbReference type="ChEBI" id="CHEBI:49883"/>
        <note>4Fe-4S-S-AdoMet</note>
    </ligand>
</feature>
<keyword evidence="8 9" id="KW-0456">Lyase</keyword>
<gene>
    <name evidence="9 11" type="primary">queE</name>
    <name evidence="11" type="ORF">AAJCM20276_02880</name>
</gene>
<keyword evidence="3 9" id="KW-0479">Metal-binding</keyword>
<dbReference type="RefSeq" id="WP_099348951.1">
    <property type="nucleotide sequence ID" value="NZ_AP023326.1"/>
</dbReference>
<dbReference type="PANTHER" id="PTHR42836">
    <property type="entry name" value="7-CARBOXY-7-DEAZAGUANINE SYNTHASE"/>
    <property type="match status" value="1"/>
</dbReference>
<dbReference type="GO" id="GO:1904047">
    <property type="term" value="F:S-adenosyl-L-methionine binding"/>
    <property type="evidence" value="ECO:0007669"/>
    <property type="project" value="UniProtKB-UniRule"/>
</dbReference>
<dbReference type="PANTHER" id="PTHR42836:SF1">
    <property type="entry name" value="7-CARBOXY-7-DEAZAGUANINE SYNTHASE"/>
    <property type="match status" value="1"/>
</dbReference>
<dbReference type="EC" id="4.3.99.3" evidence="9"/>
<keyword evidence="7 9" id="KW-0411">Iron-sulfur</keyword>
<feature type="binding site" evidence="9">
    <location>
        <position position="27"/>
    </location>
    <ligand>
        <name>substrate</name>
    </ligand>
</feature>
<dbReference type="GO" id="GO:0008616">
    <property type="term" value="P:tRNA queuosine(34) biosynthetic process"/>
    <property type="evidence" value="ECO:0007669"/>
    <property type="project" value="UniProtKB-UniRule"/>
</dbReference>
<keyword evidence="4 9" id="KW-0671">Queuosine biosynthesis</keyword>
<evidence type="ECO:0000256" key="4">
    <source>
        <dbReference type="ARBA" id="ARBA00022785"/>
    </source>
</evidence>
<keyword evidence="5 9" id="KW-0460">Magnesium</keyword>
<dbReference type="SFLD" id="SFLDS00029">
    <property type="entry name" value="Radical_SAM"/>
    <property type="match status" value="1"/>
</dbReference>
<feature type="binding site" evidence="9">
    <location>
        <position position="93"/>
    </location>
    <ligand>
        <name>S-adenosyl-L-methionine</name>
        <dbReference type="ChEBI" id="CHEBI:59789"/>
    </ligand>
</feature>